<comment type="cofactor">
    <cofactor evidence="1 18">
        <name>Mg(2+)</name>
        <dbReference type="ChEBI" id="CHEBI:18420"/>
    </cofactor>
</comment>
<evidence type="ECO:0000256" key="5">
    <source>
        <dbReference type="ARBA" id="ARBA00022723"/>
    </source>
</evidence>
<feature type="binding site" evidence="17">
    <location>
        <position position="39"/>
    </location>
    <ligand>
        <name>8-oxo-dGTP</name>
        <dbReference type="ChEBI" id="CHEBI:77896"/>
    </ligand>
</feature>
<evidence type="ECO:0000256" key="4">
    <source>
        <dbReference type="ARBA" id="ARBA00022705"/>
    </source>
</evidence>
<dbReference type="PANTHER" id="PTHR47707">
    <property type="entry name" value="8-OXO-DGTP DIPHOSPHATASE"/>
    <property type="match status" value="1"/>
</dbReference>
<dbReference type="InterPro" id="IPR000086">
    <property type="entry name" value="NUDIX_hydrolase_dom"/>
</dbReference>
<dbReference type="Proteomes" id="UP000287798">
    <property type="component" value="Unassembled WGS sequence"/>
</dbReference>
<evidence type="ECO:0000313" key="20">
    <source>
        <dbReference type="EMBL" id="RRQ22520.1"/>
    </source>
</evidence>
<dbReference type="GO" id="GO:0035539">
    <property type="term" value="F:8-oxo-7,8-dihydrodeoxyguanosine triphosphate pyrophosphatase activity"/>
    <property type="evidence" value="ECO:0007669"/>
    <property type="project" value="UniProtKB-EC"/>
</dbReference>
<evidence type="ECO:0000256" key="6">
    <source>
        <dbReference type="ARBA" id="ARBA00022763"/>
    </source>
</evidence>
<dbReference type="GO" id="GO:0044716">
    <property type="term" value="F:8-oxo-GDP phosphatase activity"/>
    <property type="evidence" value="ECO:0007669"/>
    <property type="project" value="TreeGrafter"/>
</dbReference>
<evidence type="ECO:0000256" key="17">
    <source>
        <dbReference type="PIRSR" id="PIRSR603561-1"/>
    </source>
</evidence>
<feature type="binding site" evidence="17">
    <location>
        <begin position="45"/>
        <end position="48"/>
    </location>
    <ligand>
        <name>8-oxo-dGTP</name>
        <dbReference type="ChEBI" id="CHEBI:77896"/>
    </ligand>
</feature>
<dbReference type="GO" id="GO:0044715">
    <property type="term" value="F:8-oxo-dGDP phosphatase activity"/>
    <property type="evidence" value="ECO:0007669"/>
    <property type="project" value="TreeGrafter"/>
</dbReference>
<evidence type="ECO:0000256" key="18">
    <source>
        <dbReference type="PIRSR" id="PIRSR603561-2"/>
    </source>
</evidence>
<evidence type="ECO:0000256" key="3">
    <source>
        <dbReference type="ARBA" id="ARBA00022457"/>
    </source>
</evidence>
<dbReference type="EMBL" id="QZMU01000001">
    <property type="protein sequence ID" value="RRQ22520.1"/>
    <property type="molecule type" value="Genomic_DNA"/>
</dbReference>
<dbReference type="InterPro" id="IPR020476">
    <property type="entry name" value="Nudix_hydrolase"/>
</dbReference>
<gene>
    <name evidence="20" type="ORF">D6C00_11625</name>
</gene>
<dbReference type="EC" id="3.6.1.55" evidence="12"/>
<evidence type="ECO:0000256" key="2">
    <source>
        <dbReference type="ARBA" id="ARBA00005582"/>
    </source>
</evidence>
<comment type="caution">
    <text evidence="20">The sequence shown here is derived from an EMBL/GenBank/DDBJ whole genome shotgun (WGS) entry which is preliminary data.</text>
</comment>
<dbReference type="Pfam" id="PF14815">
    <property type="entry name" value="NUDIX_4"/>
    <property type="match status" value="1"/>
</dbReference>
<organism evidence="20 21">
    <name type="scientific">Thiohalobacter thiocyanaticus</name>
    <dbReference type="NCBI Taxonomy" id="585455"/>
    <lineage>
        <taxon>Bacteria</taxon>
        <taxon>Pseudomonadati</taxon>
        <taxon>Pseudomonadota</taxon>
        <taxon>Gammaproteobacteria</taxon>
        <taxon>Thiohalobacterales</taxon>
        <taxon>Thiohalobacteraceae</taxon>
        <taxon>Thiohalobacter</taxon>
    </lineage>
</organism>
<dbReference type="GO" id="GO:0006281">
    <property type="term" value="P:DNA repair"/>
    <property type="evidence" value="ECO:0007669"/>
    <property type="project" value="UniProtKB-KW"/>
</dbReference>
<evidence type="ECO:0000256" key="10">
    <source>
        <dbReference type="ARBA" id="ARBA00035861"/>
    </source>
</evidence>
<keyword evidence="5 18" id="KW-0479">Metal-binding</keyword>
<dbReference type="SUPFAM" id="SSF51391">
    <property type="entry name" value="Thiamin phosphate synthase"/>
    <property type="match status" value="1"/>
</dbReference>
<dbReference type="PANTHER" id="PTHR47707:SF1">
    <property type="entry name" value="NUDIX HYDROLASE FAMILY PROTEIN"/>
    <property type="match status" value="1"/>
</dbReference>
<proteinExistence type="inferred from homology"/>
<comment type="similarity">
    <text evidence="2">Belongs to the Nudix hydrolase family.</text>
</comment>
<feature type="binding site" evidence="17">
    <location>
        <position position="34"/>
    </location>
    <ligand>
        <name>8-oxo-dGTP</name>
        <dbReference type="ChEBI" id="CHEBI:77896"/>
    </ligand>
</feature>
<keyword evidence="8 18" id="KW-0460">Magnesium</keyword>
<dbReference type="InterPro" id="IPR047127">
    <property type="entry name" value="MutT-like"/>
</dbReference>
<dbReference type="CDD" id="cd00564">
    <property type="entry name" value="TMP_TenI"/>
    <property type="match status" value="1"/>
</dbReference>
<keyword evidence="6" id="KW-0227">DNA damage</keyword>
<dbReference type="InterPro" id="IPR003561">
    <property type="entry name" value="Mutator_MutT"/>
</dbReference>
<dbReference type="GO" id="GO:0046872">
    <property type="term" value="F:metal ion binding"/>
    <property type="evidence" value="ECO:0007669"/>
    <property type="project" value="UniProtKB-KW"/>
</dbReference>
<dbReference type="PROSITE" id="PS00893">
    <property type="entry name" value="NUDIX_BOX"/>
    <property type="match status" value="1"/>
</dbReference>
<feature type="binding site" evidence="18">
    <location>
        <position position="48"/>
    </location>
    <ligand>
        <name>Mg(2+)</name>
        <dbReference type="ChEBI" id="CHEBI:18420"/>
    </ligand>
</feature>
<dbReference type="OrthoDB" id="9810648at2"/>
<dbReference type="InterPro" id="IPR022998">
    <property type="entry name" value="ThiamineP_synth_TenI"/>
</dbReference>
<dbReference type="PRINTS" id="PR00502">
    <property type="entry name" value="NUDIXFAMILY"/>
</dbReference>
<accession>A0A426QL95</accession>
<dbReference type="InterPro" id="IPR013785">
    <property type="entry name" value="Aldolase_TIM"/>
</dbReference>
<protein>
    <recommendedName>
        <fullName evidence="13">8-oxo-dGTP diphosphatase</fullName>
        <ecNumber evidence="12">3.6.1.55</ecNumber>
    </recommendedName>
    <alternativeName>
        <fullName evidence="16">7,8-dihydro-8-oxoguanine-triphosphatase</fullName>
    </alternativeName>
    <alternativeName>
        <fullName evidence="15">Mutator protein MutT</fullName>
    </alternativeName>
    <alternativeName>
        <fullName evidence="14">dGTP pyrophosphohydrolase</fullName>
    </alternativeName>
</protein>
<evidence type="ECO:0000256" key="16">
    <source>
        <dbReference type="ARBA" id="ARBA00042798"/>
    </source>
</evidence>
<dbReference type="InterPro" id="IPR020084">
    <property type="entry name" value="NUDIX_hydrolase_CS"/>
</dbReference>
<keyword evidence="4" id="KW-0235">DNA replication</keyword>
<evidence type="ECO:0000259" key="19">
    <source>
        <dbReference type="PROSITE" id="PS51462"/>
    </source>
</evidence>
<keyword evidence="9" id="KW-0234">DNA repair</keyword>
<evidence type="ECO:0000256" key="15">
    <source>
        <dbReference type="ARBA" id="ARBA00041979"/>
    </source>
</evidence>
<dbReference type="InterPro" id="IPR015797">
    <property type="entry name" value="NUDIX_hydrolase-like_dom_sf"/>
</dbReference>
<evidence type="ECO:0000256" key="9">
    <source>
        <dbReference type="ARBA" id="ARBA00023204"/>
    </source>
</evidence>
<reference evidence="20 21" key="1">
    <citation type="journal article" date="2010" name="Int. J. Syst. Evol. Microbiol.">
        <title>Thiohalobacter thiocyanaticus gen. nov., sp. nov., a moderately halophilic, sulfur-oxidizing gammaproteobacterium from hypersaline lakes, that utilizes thiocyanate.</title>
        <authorList>
            <person name="Sorokin D.Y."/>
            <person name="Kovaleva O.L."/>
            <person name="Tourova T.P."/>
            <person name="Muyzer G."/>
        </authorList>
    </citation>
    <scope>NUCLEOTIDE SEQUENCE [LARGE SCALE GENOMIC DNA]</scope>
    <source>
        <strain evidence="20 21">Hrh1</strain>
    </source>
</reference>
<evidence type="ECO:0000256" key="8">
    <source>
        <dbReference type="ARBA" id="ARBA00022842"/>
    </source>
</evidence>
<dbReference type="SUPFAM" id="SSF55811">
    <property type="entry name" value="Nudix"/>
    <property type="match status" value="1"/>
</dbReference>
<dbReference type="NCBIfam" id="TIGR00586">
    <property type="entry name" value="mutt"/>
    <property type="match status" value="1"/>
</dbReference>
<feature type="binding site" evidence="18">
    <location>
        <position position="68"/>
    </location>
    <ligand>
        <name>Mg(2+)</name>
        <dbReference type="ChEBI" id="CHEBI:18420"/>
    </ligand>
</feature>
<dbReference type="GO" id="GO:0009228">
    <property type="term" value="P:thiamine biosynthetic process"/>
    <property type="evidence" value="ECO:0007669"/>
    <property type="project" value="UniProtKB-KW"/>
</dbReference>
<evidence type="ECO:0000256" key="13">
    <source>
        <dbReference type="ARBA" id="ARBA00040794"/>
    </source>
</evidence>
<dbReference type="CDD" id="cd03425">
    <property type="entry name" value="NUDIX_MutT_NudA_like"/>
    <property type="match status" value="1"/>
</dbReference>
<dbReference type="Gene3D" id="3.20.20.70">
    <property type="entry name" value="Aldolase class I"/>
    <property type="match status" value="1"/>
</dbReference>
<dbReference type="Pfam" id="PF02581">
    <property type="entry name" value="TMP-TENI"/>
    <property type="match status" value="1"/>
</dbReference>
<evidence type="ECO:0000256" key="7">
    <source>
        <dbReference type="ARBA" id="ARBA00022801"/>
    </source>
</evidence>
<dbReference type="AlphaFoldDB" id="A0A426QL95"/>
<dbReference type="FunFam" id="3.90.79.10:FF:000014">
    <property type="entry name" value="8-oxo-dGTP diphosphatase MutT"/>
    <property type="match status" value="1"/>
</dbReference>
<evidence type="ECO:0000256" key="14">
    <source>
        <dbReference type="ARBA" id="ARBA00041592"/>
    </source>
</evidence>
<keyword evidence="3" id="KW-0515">Mutator protein</keyword>
<feature type="binding site" evidence="17">
    <location>
        <position position="130"/>
    </location>
    <ligand>
        <name>8-oxo-dGTP</name>
        <dbReference type="ChEBI" id="CHEBI:77896"/>
    </ligand>
</feature>
<evidence type="ECO:0000256" key="1">
    <source>
        <dbReference type="ARBA" id="ARBA00001946"/>
    </source>
</evidence>
<dbReference type="InterPro" id="IPR029119">
    <property type="entry name" value="MutY_C"/>
</dbReference>
<comment type="catalytic activity">
    <reaction evidence="11">
        <text>8-oxo-GTP + H2O = 8-oxo-GMP + diphosphate + H(+)</text>
        <dbReference type="Rhea" id="RHEA:67616"/>
        <dbReference type="ChEBI" id="CHEBI:15377"/>
        <dbReference type="ChEBI" id="CHEBI:15378"/>
        <dbReference type="ChEBI" id="CHEBI:33019"/>
        <dbReference type="ChEBI" id="CHEBI:143553"/>
        <dbReference type="ChEBI" id="CHEBI:145694"/>
    </reaction>
</comment>
<keyword evidence="7 20" id="KW-0378">Hydrolase</keyword>
<keyword evidence="21" id="KW-1185">Reference proteome</keyword>
<evidence type="ECO:0000313" key="21">
    <source>
        <dbReference type="Proteomes" id="UP000287798"/>
    </source>
</evidence>
<dbReference type="NCBIfam" id="NF006530">
    <property type="entry name" value="PRK08999.1"/>
    <property type="match status" value="1"/>
</dbReference>
<dbReference type="Gene3D" id="3.90.79.10">
    <property type="entry name" value="Nucleoside Triphosphate Pyrophosphohydrolase"/>
    <property type="match status" value="1"/>
</dbReference>
<dbReference type="PROSITE" id="PS51462">
    <property type="entry name" value="NUDIX"/>
    <property type="match status" value="1"/>
</dbReference>
<evidence type="ECO:0000256" key="11">
    <source>
        <dbReference type="ARBA" id="ARBA00036904"/>
    </source>
</evidence>
<comment type="catalytic activity">
    <reaction evidence="10">
        <text>8-oxo-dGTP + H2O = 8-oxo-dGMP + diphosphate + H(+)</text>
        <dbReference type="Rhea" id="RHEA:31575"/>
        <dbReference type="ChEBI" id="CHEBI:15377"/>
        <dbReference type="ChEBI" id="CHEBI:15378"/>
        <dbReference type="ChEBI" id="CHEBI:33019"/>
        <dbReference type="ChEBI" id="CHEBI:63224"/>
        <dbReference type="ChEBI" id="CHEBI:77896"/>
        <dbReference type="EC" id="3.6.1.55"/>
    </reaction>
</comment>
<name>A0A426QL95_9GAMM</name>
<evidence type="ECO:0000256" key="12">
    <source>
        <dbReference type="ARBA" id="ARBA00038905"/>
    </source>
</evidence>
<dbReference type="GO" id="GO:0006260">
    <property type="term" value="P:DNA replication"/>
    <property type="evidence" value="ECO:0007669"/>
    <property type="project" value="UniProtKB-KW"/>
</dbReference>
<dbReference type="InterPro" id="IPR036206">
    <property type="entry name" value="ThiamineP_synth_sf"/>
</dbReference>
<feature type="domain" description="Nudix hydrolase" evidence="19">
    <location>
        <begin position="12"/>
        <end position="141"/>
    </location>
</feature>
<sequence length="326" mass="35229">MCASTPNTEPERSRVAVALAVIRDAQDRILVSRRHDQAHQGGLWELPGGKCEPGEPALDALRREIREELGIRVARAEPLIRIPYRYPDREVRLEVYEVRDWSGEPQGCEGQPLRWVSVNELDGLDFPAANGPILRALQLPARYLITPEPASAESFLAALERALAQGVTLVQLRMKQARPAALIEAAIELVHRHGARILLNTGSLTPPPDADGIHLTAAQLLTLKQRPLPADRWVGVSCHTPAELARAGELGLDFAVLGPVQTTRTHPDAAPLGWDGFAAACESAVLPVYALGGMTPADVGTARSHGGQGVAAIRGLWPEPVDEELQ</sequence>
<dbReference type="GO" id="GO:0008413">
    <property type="term" value="F:8-oxo-7,8-dihydroguanosine triphosphate pyrophosphatase activity"/>
    <property type="evidence" value="ECO:0007669"/>
    <property type="project" value="InterPro"/>
</dbReference>